<organism evidence="1 2">
    <name type="scientific">Ambrosiozyma monospora</name>
    <name type="common">Yeast</name>
    <name type="synonym">Endomycopsis monosporus</name>
    <dbReference type="NCBI Taxonomy" id="43982"/>
    <lineage>
        <taxon>Eukaryota</taxon>
        <taxon>Fungi</taxon>
        <taxon>Dikarya</taxon>
        <taxon>Ascomycota</taxon>
        <taxon>Saccharomycotina</taxon>
        <taxon>Pichiomycetes</taxon>
        <taxon>Pichiales</taxon>
        <taxon>Pichiaceae</taxon>
        <taxon>Ambrosiozyma</taxon>
    </lineage>
</organism>
<name>A0ACB5TPQ9_AMBMO</name>
<accession>A0ACB5TPQ9</accession>
<proteinExistence type="predicted"/>
<protein>
    <submittedName>
        <fullName evidence="1">Unnamed protein product</fullName>
    </submittedName>
</protein>
<evidence type="ECO:0000313" key="2">
    <source>
        <dbReference type="Proteomes" id="UP001165064"/>
    </source>
</evidence>
<gene>
    <name evidence="1" type="ORF">Amon02_000914100</name>
</gene>
<evidence type="ECO:0000313" key="1">
    <source>
        <dbReference type="EMBL" id="GME92708.1"/>
    </source>
</evidence>
<keyword evidence="2" id="KW-1185">Reference proteome</keyword>
<reference evidence="1" key="1">
    <citation type="submission" date="2023-04" db="EMBL/GenBank/DDBJ databases">
        <title>Ambrosiozyma monospora NBRC 10751.</title>
        <authorList>
            <person name="Ichikawa N."/>
            <person name="Sato H."/>
            <person name="Tonouchi N."/>
        </authorList>
    </citation>
    <scope>NUCLEOTIDE SEQUENCE</scope>
    <source>
        <strain evidence="1">NBRC 10751</strain>
    </source>
</reference>
<comment type="caution">
    <text evidence="1">The sequence shown here is derived from an EMBL/GenBank/DDBJ whole genome shotgun (WGS) entry which is preliminary data.</text>
</comment>
<sequence>MRFTSVTLMSLTMAVSVFADDTTSTSEEQATITFDSTVTDPPSSATTTDSPTDSGTTTFDSPTATVATETSATSYSAPSNTFADGISSLSGTYGISLITVSTSASSTSVETTAATSTTESSSTEESTSTEAANKVKRDDNDFIAQIVGGSSSSSTSEEQQTISTSPDSSENTSSSTSHDTAEQPTISSICSTNGALQLSLNDGVLIDSAGRIGSIVSNYQFQFDGPPPQAGYIYGAGWSVDNQGILYLGDSDVFYQCLSGNFYNLYSENIDSAACEEIKIQFVELKDC</sequence>
<dbReference type="EMBL" id="BSXS01008499">
    <property type="protein sequence ID" value="GME92708.1"/>
    <property type="molecule type" value="Genomic_DNA"/>
</dbReference>
<dbReference type="Proteomes" id="UP001165064">
    <property type="component" value="Unassembled WGS sequence"/>
</dbReference>